<dbReference type="InterPro" id="IPR002123">
    <property type="entry name" value="Plipid/glycerol_acylTrfase"/>
</dbReference>
<dbReference type="AlphaFoldDB" id="A0A1M5NHY7"/>
<reference evidence="3" key="1">
    <citation type="submission" date="2016-11" db="EMBL/GenBank/DDBJ databases">
        <authorList>
            <person name="Varghese N."/>
            <person name="Submissions S."/>
        </authorList>
    </citation>
    <scope>NUCLEOTIDE SEQUENCE [LARGE SCALE GENOMIC DNA]</scope>
    <source>
        <strain evidence="3">CGMCC 1.8995</strain>
    </source>
</reference>
<dbReference type="PANTHER" id="PTHR30068">
    <property type="entry name" value="URONATE ISOMERASE"/>
    <property type="match status" value="1"/>
</dbReference>
<organism evidence="2 3">
    <name type="scientific">Marisediminitalea aggregata</name>
    <dbReference type="NCBI Taxonomy" id="634436"/>
    <lineage>
        <taxon>Bacteria</taxon>
        <taxon>Pseudomonadati</taxon>
        <taxon>Pseudomonadota</taxon>
        <taxon>Gammaproteobacteria</taxon>
        <taxon>Alteromonadales</taxon>
        <taxon>Alteromonadaceae</taxon>
        <taxon>Marisediminitalea</taxon>
    </lineage>
</organism>
<keyword evidence="2" id="KW-0808">Transferase</keyword>
<evidence type="ECO:0000259" key="1">
    <source>
        <dbReference type="SMART" id="SM00563"/>
    </source>
</evidence>
<dbReference type="OrthoDB" id="1078132at2"/>
<evidence type="ECO:0000313" key="3">
    <source>
        <dbReference type="Proteomes" id="UP000184520"/>
    </source>
</evidence>
<keyword evidence="2" id="KW-0012">Acyltransferase</keyword>
<dbReference type="Proteomes" id="UP000184520">
    <property type="component" value="Unassembled WGS sequence"/>
</dbReference>
<proteinExistence type="predicted"/>
<evidence type="ECO:0000313" key="2">
    <source>
        <dbReference type="EMBL" id="SHG89186.1"/>
    </source>
</evidence>
<dbReference type="GO" id="GO:0019698">
    <property type="term" value="P:D-galacturonate catabolic process"/>
    <property type="evidence" value="ECO:0007669"/>
    <property type="project" value="TreeGrafter"/>
</dbReference>
<dbReference type="RefSeq" id="WP_073324208.1">
    <property type="nucleotide sequence ID" value="NZ_FQWD01000005.1"/>
</dbReference>
<dbReference type="SMART" id="SM00563">
    <property type="entry name" value="PlsC"/>
    <property type="match status" value="1"/>
</dbReference>
<protein>
    <submittedName>
        <fullName evidence="2">Acyltransferase</fullName>
    </submittedName>
</protein>
<dbReference type="STRING" id="634436.SAMN05216361_3244"/>
<accession>A0A1M5NHY7</accession>
<dbReference type="PANTHER" id="PTHR30068:SF3">
    <property type="entry name" value="PHOSPHOLIPID_GLYCEROL ACYLTRANSFERASE DOMAIN-CONTAINING PROTEIN"/>
    <property type="match status" value="1"/>
</dbReference>
<name>A0A1M5NHY7_9ALTE</name>
<keyword evidence="3" id="KW-1185">Reference proteome</keyword>
<sequence>MTNPNDPFQAIRAYHDDEIPAAIQRLVNDPEFISAIVNHRFRQSSRWVKALLSPVVKLLLKRKWGRLNTVEQVQQEVEVYLSRVLHETTDGVTIKGVEQLSKDTPYLFVSNHRDIAMDPALVNYALHQSGFPTARIAFGDNLLKKPSVTELMKLNKGFIVNRSAKAPRQLLKALTTLSGYIKHSLDDGHSIWIAQREGRAKDGLDKTDPAILKMFYMHGKSQQQSFSDYMQSLRIVPVAISYENDPCDIAKATELYHREHLGGYEKAEMEDIASIIQGITGYKGRVTVNFSAPISDVPDTPAGLAECIDQHIHTHYQLYPINYLAAERSDKKIPEQCKQTLKQKLAELPEEARDYLIANYANPVKNAMQQ</sequence>
<dbReference type="Pfam" id="PF01553">
    <property type="entry name" value="Acyltransferase"/>
    <property type="match status" value="1"/>
</dbReference>
<dbReference type="GO" id="GO:0016746">
    <property type="term" value="F:acyltransferase activity"/>
    <property type="evidence" value="ECO:0007669"/>
    <property type="project" value="UniProtKB-KW"/>
</dbReference>
<feature type="domain" description="Phospholipid/glycerol acyltransferase" evidence="1">
    <location>
        <begin position="106"/>
        <end position="243"/>
    </location>
</feature>
<gene>
    <name evidence="2" type="ORF">SAMN05216361_3244</name>
</gene>
<dbReference type="EMBL" id="FQWD01000005">
    <property type="protein sequence ID" value="SHG89186.1"/>
    <property type="molecule type" value="Genomic_DNA"/>
</dbReference>
<dbReference type="SUPFAM" id="SSF69593">
    <property type="entry name" value="Glycerol-3-phosphate (1)-acyltransferase"/>
    <property type="match status" value="1"/>
</dbReference>
<dbReference type="GO" id="GO:0042840">
    <property type="term" value="P:D-glucuronate catabolic process"/>
    <property type="evidence" value="ECO:0007669"/>
    <property type="project" value="TreeGrafter"/>
</dbReference>